<dbReference type="InterPro" id="IPR055414">
    <property type="entry name" value="LRR_R13L4/SHOC2-like"/>
</dbReference>
<dbReference type="Pfam" id="PF23598">
    <property type="entry name" value="LRR_14"/>
    <property type="match status" value="1"/>
</dbReference>
<feature type="domain" description="Disease resistance R13L4/SHOC-2-like LRR" evidence="2">
    <location>
        <begin position="5"/>
        <end position="302"/>
    </location>
</feature>
<evidence type="ECO:0000313" key="3">
    <source>
        <dbReference type="EMBL" id="KAG2576195.1"/>
    </source>
</evidence>
<accession>A0A8T0QTE1</accession>
<sequence length="317" mass="35394">MMLKIWGLRLLETLDLSGISKCSISLEIVDAPRLSHLVMPMSTRLPDWVGKVKSLRTLRGFILPMDSLEGIIGLGELTALSDLKFYFPNRCTGLSKAAWMTALSTSLDKLGNLKQLRVDSFEHVALQADALSSLSPPFRNLELLDLQYGCTFSRVPRWMGHLHNLRELFIGVKQVLQEDVAFIGTWMPSLILSLRIPGVLTERIVIGGSTGFPVLRWFLFDCDGVSFLTFEAGAMPALRELELALDADQWDKAAPAGLQHLPSLETITTWRECYTSKQKAAGSALIMSVFQEAADTLPTRPKFNLCTKVRRRPTEED</sequence>
<proteinExistence type="predicted"/>
<keyword evidence="4" id="KW-1185">Reference proteome</keyword>
<protein>
    <recommendedName>
        <fullName evidence="2">Disease resistance R13L4/SHOC-2-like LRR domain-containing protein</fullName>
    </recommendedName>
</protein>
<name>A0A8T0QTE1_PANVG</name>
<organism evidence="3 4">
    <name type="scientific">Panicum virgatum</name>
    <name type="common">Blackwell switchgrass</name>
    <dbReference type="NCBI Taxonomy" id="38727"/>
    <lineage>
        <taxon>Eukaryota</taxon>
        <taxon>Viridiplantae</taxon>
        <taxon>Streptophyta</taxon>
        <taxon>Embryophyta</taxon>
        <taxon>Tracheophyta</taxon>
        <taxon>Spermatophyta</taxon>
        <taxon>Magnoliopsida</taxon>
        <taxon>Liliopsida</taxon>
        <taxon>Poales</taxon>
        <taxon>Poaceae</taxon>
        <taxon>PACMAD clade</taxon>
        <taxon>Panicoideae</taxon>
        <taxon>Panicodae</taxon>
        <taxon>Paniceae</taxon>
        <taxon>Panicinae</taxon>
        <taxon>Panicum</taxon>
        <taxon>Panicum sect. Hiantes</taxon>
    </lineage>
</organism>
<dbReference type="PANTHER" id="PTHR47186">
    <property type="entry name" value="LEUCINE-RICH REPEAT-CONTAINING PROTEIN 57"/>
    <property type="match status" value="1"/>
</dbReference>
<dbReference type="EMBL" id="CM029048">
    <property type="protein sequence ID" value="KAG2576195.1"/>
    <property type="molecule type" value="Genomic_DNA"/>
</dbReference>
<evidence type="ECO:0000259" key="2">
    <source>
        <dbReference type="Pfam" id="PF23598"/>
    </source>
</evidence>
<dbReference type="Gene3D" id="3.80.10.10">
    <property type="entry name" value="Ribonuclease Inhibitor"/>
    <property type="match status" value="1"/>
</dbReference>
<dbReference type="InterPro" id="IPR032675">
    <property type="entry name" value="LRR_dom_sf"/>
</dbReference>
<keyword evidence="1" id="KW-0677">Repeat</keyword>
<dbReference type="Proteomes" id="UP000823388">
    <property type="component" value="Chromosome 6N"/>
</dbReference>
<evidence type="ECO:0000256" key="1">
    <source>
        <dbReference type="ARBA" id="ARBA00022737"/>
    </source>
</evidence>
<gene>
    <name evidence="3" type="ORF">PVAP13_6NG000400</name>
</gene>
<evidence type="ECO:0000313" key="4">
    <source>
        <dbReference type="Proteomes" id="UP000823388"/>
    </source>
</evidence>
<dbReference type="AlphaFoldDB" id="A0A8T0QTE1"/>
<dbReference type="SUPFAM" id="SSF52058">
    <property type="entry name" value="L domain-like"/>
    <property type="match status" value="1"/>
</dbReference>
<reference evidence="3" key="1">
    <citation type="submission" date="2020-05" db="EMBL/GenBank/DDBJ databases">
        <title>WGS assembly of Panicum virgatum.</title>
        <authorList>
            <person name="Lovell J.T."/>
            <person name="Jenkins J."/>
            <person name="Shu S."/>
            <person name="Juenger T.E."/>
            <person name="Schmutz J."/>
        </authorList>
    </citation>
    <scope>NUCLEOTIDE SEQUENCE</scope>
    <source>
        <strain evidence="3">AP13</strain>
    </source>
</reference>
<dbReference type="PANTHER" id="PTHR47186:SF3">
    <property type="entry name" value="OS09G0267800 PROTEIN"/>
    <property type="match status" value="1"/>
</dbReference>
<comment type="caution">
    <text evidence="3">The sequence shown here is derived from an EMBL/GenBank/DDBJ whole genome shotgun (WGS) entry which is preliminary data.</text>
</comment>